<name>A0A1F7HJ62_9BACT</name>
<keyword evidence="1" id="KW-0808">Transferase</keyword>
<reference evidence="3 4" key="1">
    <citation type="journal article" date="2016" name="Nat. Commun.">
        <title>Thousands of microbial genomes shed light on interconnected biogeochemical processes in an aquifer system.</title>
        <authorList>
            <person name="Anantharaman K."/>
            <person name="Brown C.T."/>
            <person name="Hug L.A."/>
            <person name="Sharon I."/>
            <person name="Castelle C.J."/>
            <person name="Probst A.J."/>
            <person name="Thomas B.C."/>
            <person name="Singh A."/>
            <person name="Wilkins M.J."/>
            <person name="Karaoz U."/>
            <person name="Brodie E.L."/>
            <person name="Williams K.H."/>
            <person name="Hubbard S.S."/>
            <person name="Banfield J.F."/>
        </authorList>
    </citation>
    <scope>NUCLEOTIDE SEQUENCE [LARGE SCALE GENOMIC DNA]</scope>
</reference>
<feature type="domain" description="Methyltransferase" evidence="2">
    <location>
        <begin position="407"/>
        <end position="508"/>
    </location>
</feature>
<dbReference type="GO" id="GO:0016740">
    <property type="term" value="F:transferase activity"/>
    <property type="evidence" value="ECO:0007669"/>
    <property type="project" value="UniProtKB-KW"/>
</dbReference>
<evidence type="ECO:0000313" key="3">
    <source>
        <dbReference type="EMBL" id="OGK31287.1"/>
    </source>
</evidence>
<evidence type="ECO:0000313" key="4">
    <source>
        <dbReference type="Proteomes" id="UP000178098"/>
    </source>
</evidence>
<evidence type="ECO:0000256" key="1">
    <source>
        <dbReference type="ARBA" id="ARBA00022679"/>
    </source>
</evidence>
<evidence type="ECO:0000259" key="2">
    <source>
        <dbReference type="Pfam" id="PF13649"/>
    </source>
</evidence>
<dbReference type="Proteomes" id="UP000178098">
    <property type="component" value="Unassembled WGS sequence"/>
</dbReference>
<gene>
    <name evidence="3" type="ORF">A3D08_02965</name>
</gene>
<dbReference type="SUPFAM" id="SSF53335">
    <property type="entry name" value="S-adenosyl-L-methionine-dependent methyltransferases"/>
    <property type="match status" value="1"/>
</dbReference>
<dbReference type="PANTHER" id="PTHR43861">
    <property type="entry name" value="TRANS-ACONITATE 2-METHYLTRANSFERASE-RELATED"/>
    <property type="match status" value="1"/>
</dbReference>
<dbReference type="CDD" id="cd02440">
    <property type="entry name" value="AdoMet_MTases"/>
    <property type="match status" value="1"/>
</dbReference>
<dbReference type="InterPro" id="IPR041698">
    <property type="entry name" value="Methyltransf_25"/>
</dbReference>
<dbReference type="InterPro" id="IPR029063">
    <property type="entry name" value="SAM-dependent_MTases_sf"/>
</dbReference>
<proteinExistence type="predicted"/>
<dbReference type="Pfam" id="PF13649">
    <property type="entry name" value="Methyltransf_25"/>
    <property type="match status" value="1"/>
</dbReference>
<protein>
    <recommendedName>
        <fullName evidence="2">Methyltransferase domain-containing protein</fullName>
    </recommendedName>
</protein>
<dbReference type="Gene3D" id="3.40.50.150">
    <property type="entry name" value="Vaccinia Virus protein VP39"/>
    <property type="match status" value="1"/>
</dbReference>
<dbReference type="AlphaFoldDB" id="A0A1F7HJ62"/>
<dbReference type="EMBL" id="MFZT01000023">
    <property type="protein sequence ID" value="OGK31287.1"/>
    <property type="molecule type" value="Genomic_DNA"/>
</dbReference>
<comment type="caution">
    <text evidence="3">The sequence shown here is derived from an EMBL/GenBank/DDBJ whole genome shotgun (WGS) entry which is preliminary data.</text>
</comment>
<sequence length="638" mass="72365">MHDTEGNNGALGGVLEKLAPYVREVVAQSSRLALHVEHQEVALSVLTKAHVRLFDRDVVIFEVARMLEKGITLSREVVEELMRIYFASNLSLYGPNHAITERFHQEYPELGLSSYEAQAILSQNSILQDFYAAQHPGRVFGPVPEGLFKRFPEGIHDIDDADGIRIVMFEALAELPVRDRLAAFRYFIHLCSLFGGEEPETVMCTTAFISKLDNLPEQIKMYGTILEMLYQHATHPEAFEIEPDEVDKRAMEAQDMWDKEFSSADSRWDVAEDAFEAEDSFVCDFMWDLATFSFNHEPYFRALLELPQDRMHTLVGLFMRYAHGYADVLNALRLVTESEEGDRRTRLERLGKELLGFEPDDVRPFHTCLEDVYAQADFSHYSGYASTQATDERVLQNMAQSSPRATIVDLGCGDGRLSNWLAGKLECGSHIIGVDVAEPELEKARMQATQHGIEARVTYQTGSMLNLELEPASVDCVYTLGRTLTHVDDGMAFERVVRGVCHILKPGGVWIFDLPDPNRGGVYASRQHVGKVFEAFGVKSGPILSIGRTVDYVVDTPDGKHFYNRYVPQFDEVRRSLEWLGFEVEVIDSAQIVGPSYRPEDKNMYFRARKKNDFTPLTPYRGPNSKEQAWSLLWKGDE</sequence>
<organism evidence="3 4">
    <name type="scientific">Candidatus Roizmanbacteria bacterium RIFCSPHIGHO2_02_FULL_43_11</name>
    <dbReference type="NCBI Taxonomy" id="1802043"/>
    <lineage>
        <taxon>Bacteria</taxon>
        <taxon>Candidatus Roizmaniibacteriota</taxon>
    </lineage>
</organism>
<accession>A0A1F7HJ62</accession>